<keyword evidence="1" id="KW-1133">Transmembrane helix</keyword>
<feature type="transmembrane region" description="Helical" evidence="1">
    <location>
        <begin position="6"/>
        <end position="24"/>
    </location>
</feature>
<gene>
    <name evidence="2" type="ORF">PL14_03815</name>
</gene>
<evidence type="ECO:0000256" key="1">
    <source>
        <dbReference type="SAM" id="Phobius"/>
    </source>
</evidence>
<dbReference type="EMBL" id="JAHGUI010000015">
    <property type="protein sequence ID" value="MBT2917808.1"/>
    <property type="molecule type" value="Genomic_DNA"/>
</dbReference>
<evidence type="ECO:0000313" key="3">
    <source>
        <dbReference type="Proteomes" id="UP000078309"/>
    </source>
</evidence>
<dbReference type="AlphaFoldDB" id="A0ABD4QRQ5"/>
<keyword evidence="1" id="KW-0472">Membrane</keyword>
<comment type="caution">
    <text evidence="2">The sequence shown here is derived from an EMBL/GenBank/DDBJ whole genome shotgun (WGS) entry which is preliminary data.</text>
</comment>
<organism evidence="2 3">
    <name type="scientific">Vibrio anguillarum</name>
    <name type="common">Listonella anguillarum</name>
    <dbReference type="NCBI Taxonomy" id="55601"/>
    <lineage>
        <taxon>Bacteria</taxon>
        <taxon>Pseudomonadati</taxon>
        <taxon>Pseudomonadota</taxon>
        <taxon>Gammaproteobacteria</taxon>
        <taxon>Vibrionales</taxon>
        <taxon>Vibrionaceae</taxon>
        <taxon>Vibrio</taxon>
    </lineage>
</organism>
<proteinExistence type="predicted"/>
<dbReference type="RefSeq" id="WP_064626213.1">
    <property type="nucleotide sequence ID" value="NZ_CP022100.1"/>
</dbReference>
<keyword evidence="1" id="KW-0812">Transmembrane</keyword>
<reference evidence="2 3" key="1">
    <citation type="journal article" date="2017" name="J. Fish Dis.">
        <title>Comparative assessment of Vibrio virulence in marine fish larvae.</title>
        <authorList>
            <person name="Ronneseth A."/>
            <person name="Castillo D."/>
            <person name="D'Alvise P."/>
            <person name="Tonnesen O."/>
            <person name="Haugland G."/>
            <person name="Grotkjaer T."/>
            <person name="Engell-Sorensen K."/>
            <person name="Norremark L."/>
            <person name="Bergh O."/>
            <person name="Wergeland H.I."/>
            <person name="Gram L."/>
        </authorList>
    </citation>
    <scope>NUCLEOTIDE SEQUENCE [LARGE SCALE GENOMIC DNA]</scope>
    <source>
        <strain evidence="2 3">90-11-286</strain>
    </source>
</reference>
<dbReference type="Proteomes" id="UP000078309">
    <property type="component" value="Unassembled WGS sequence"/>
</dbReference>
<evidence type="ECO:0000313" key="2">
    <source>
        <dbReference type="EMBL" id="MBT2917808.1"/>
    </source>
</evidence>
<accession>A0ABD4QRQ5</accession>
<protein>
    <submittedName>
        <fullName evidence="2">Uncharacterized protein</fullName>
    </submittedName>
</protein>
<sequence>MRSIIFILISIITLIISLYYKYYYSKSSEYYASLYVINTSKETSHIKISTNIKNNDFTSQTYLKSAGIDDIAVFSSKGEIKEGDVRGDYILTYSMSEVNPVSVVDIDSAELFIRLKARTAYSHNENIKLLYSGNGIYIFDMQRNNNTIMYSSNR</sequence>
<name>A0ABD4QRQ5_VIBAN</name>